<keyword evidence="4" id="KW-1185">Reference proteome</keyword>
<proteinExistence type="predicted"/>
<reference evidence="3" key="1">
    <citation type="submission" date="2022-06" db="EMBL/GenBank/DDBJ databases">
        <title>Genome Sequence of Candolleomyces eurysporus.</title>
        <authorList>
            <person name="Buettner E."/>
        </authorList>
    </citation>
    <scope>NUCLEOTIDE SEQUENCE</scope>
    <source>
        <strain evidence="3">VTCC 930004</strain>
    </source>
</reference>
<dbReference type="Gene3D" id="2.170.270.10">
    <property type="entry name" value="SET domain"/>
    <property type="match status" value="1"/>
</dbReference>
<comment type="caution">
    <text evidence="3">The sequence shown here is derived from an EMBL/GenBank/DDBJ whole genome shotgun (WGS) entry which is preliminary data.</text>
</comment>
<feature type="region of interest" description="Disordered" evidence="1">
    <location>
        <begin position="1"/>
        <end position="35"/>
    </location>
</feature>
<sequence>MATASDDELVVKSDPQPACRMPPPSTTARSESSKYKHAKLFPEDWNTLSVKERLSGVKDRYVEDDPSCNAMHAGVYAALNTLLFRNGMPGTENGETLESLHDFSCTLKDWKDCVDELKLLEFIRQGVEVDRGEAAMLAVVMGIYKVACDVAADNHISQQLVSDKGKGVVKDQVAESAQGTKEVARERILKLPIGNVEKEELPKNLEENGYVRPRFLTTADKIPLRTKYGSIEDDPELIIATSVPSAPFDDAFADPDGHCVWMTNAGTKAKYFANKDWPKPPPKLPTKIAVRPTDDGRGMGVFATRDIKRFEPVLIERPYVVYPRQNILTQLSPKALEELSENQIAQISLNHAEQFFRLIVDQQMTAEAKEGYMSLANSHKNDGSGPVFGIVRTNGFGIEFGKVVPGLDEDFKTGYAAVARIGSRFNHSCIPDVSAPGFDPVTFTMRFTALRDIKAGSQIHVAYTSITDSKAERQKALEPYGFECTCRACVNATPQSDKLRQVSVLLTHKWRLQAINVWSKDSKLTEQVLIPVLETKKRMEEEGLDVEGAGYFTFCEILYRVYKQVGNRAKETEVGDELVQIAMGILAAREWRTGAKVRY</sequence>
<dbReference type="PROSITE" id="PS50280">
    <property type="entry name" value="SET"/>
    <property type="match status" value="1"/>
</dbReference>
<dbReference type="OrthoDB" id="5945798at2759"/>
<protein>
    <recommendedName>
        <fullName evidence="2">SET domain-containing protein</fullName>
    </recommendedName>
</protein>
<name>A0A9W8MP43_9AGAR</name>
<dbReference type="InterPro" id="IPR046341">
    <property type="entry name" value="SET_dom_sf"/>
</dbReference>
<evidence type="ECO:0000313" key="3">
    <source>
        <dbReference type="EMBL" id="KAJ2935604.1"/>
    </source>
</evidence>
<feature type="domain" description="SET" evidence="2">
    <location>
        <begin position="286"/>
        <end position="464"/>
    </location>
</feature>
<dbReference type="Pfam" id="PF00856">
    <property type="entry name" value="SET"/>
    <property type="match status" value="1"/>
</dbReference>
<dbReference type="CDD" id="cd20071">
    <property type="entry name" value="SET_SMYD"/>
    <property type="match status" value="1"/>
</dbReference>
<dbReference type="PANTHER" id="PTHR47332:SF4">
    <property type="entry name" value="SET DOMAIN-CONTAINING PROTEIN 5"/>
    <property type="match status" value="1"/>
</dbReference>
<evidence type="ECO:0000313" key="4">
    <source>
        <dbReference type="Proteomes" id="UP001140091"/>
    </source>
</evidence>
<dbReference type="SMART" id="SM00317">
    <property type="entry name" value="SET"/>
    <property type="match status" value="1"/>
</dbReference>
<feature type="non-terminal residue" evidence="3">
    <location>
        <position position="1"/>
    </location>
</feature>
<gene>
    <name evidence="3" type="ORF">H1R20_g1491</name>
</gene>
<dbReference type="AlphaFoldDB" id="A0A9W8MP43"/>
<organism evidence="3 4">
    <name type="scientific">Candolleomyces eurysporus</name>
    <dbReference type="NCBI Taxonomy" id="2828524"/>
    <lineage>
        <taxon>Eukaryota</taxon>
        <taxon>Fungi</taxon>
        <taxon>Dikarya</taxon>
        <taxon>Basidiomycota</taxon>
        <taxon>Agaricomycotina</taxon>
        <taxon>Agaricomycetes</taxon>
        <taxon>Agaricomycetidae</taxon>
        <taxon>Agaricales</taxon>
        <taxon>Agaricineae</taxon>
        <taxon>Psathyrellaceae</taxon>
        <taxon>Candolleomyces</taxon>
    </lineage>
</organism>
<dbReference type="PANTHER" id="PTHR47332">
    <property type="entry name" value="SET DOMAIN-CONTAINING PROTEIN 5"/>
    <property type="match status" value="1"/>
</dbReference>
<dbReference type="InterPro" id="IPR001214">
    <property type="entry name" value="SET_dom"/>
</dbReference>
<dbReference type="SUPFAM" id="SSF82199">
    <property type="entry name" value="SET domain"/>
    <property type="match status" value="1"/>
</dbReference>
<evidence type="ECO:0000259" key="2">
    <source>
        <dbReference type="PROSITE" id="PS50280"/>
    </source>
</evidence>
<evidence type="ECO:0000256" key="1">
    <source>
        <dbReference type="SAM" id="MobiDB-lite"/>
    </source>
</evidence>
<dbReference type="EMBL" id="JANBPK010000445">
    <property type="protein sequence ID" value="KAJ2935604.1"/>
    <property type="molecule type" value="Genomic_DNA"/>
</dbReference>
<dbReference type="InterPro" id="IPR053185">
    <property type="entry name" value="SET_domain_protein"/>
</dbReference>
<accession>A0A9W8MP43</accession>
<dbReference type="Proteomes" id="UP001140091">
    <property type="component" value="Unassembled WGS sequence"/>
</dbReference>